<evidence type="ECO:0000256" key="5">
    <source>
        <dbReference type="ARBA" id="ARBA00022691"/>
    </source>
</evidence>
<keyword evidence="3 14" id="KW-0963">Cytoplasm</keyword>
<evidence type="ECO:0000256" key="11">
    <source>
        <dbReference type="ARBA" id="ARBA00050926"/>
    </source>
</evidence>
<dbReference type="InterPro" id="IPR023404">
    <property type="entry name" value="rSAM_horseshoe"/>
</dbReference>
<reference evidence="18 19" key="1">
    <citation type="submission" date="2014-04" db="EMBL/GenBank/DDBJ databases">
        <title>Pseudoalteromonas galatheae sp. nov., isolated from a deep-sea polychaete near Canal Concepcion, Chile.</title>
        <authorList>
            <person name="Machado H.R."/>
            <person name="Gram L."/>
            <person name="Vynne N.G."/>
        </authorList>
    </citation>
    <scope>NUCLEOTIDE SEQUENCE [LARGE SCALE GENOMIC DNA]</scope>
    <source>
        <strain evidence="18 19">KMM216</strain>
    </source>
</reference>
<comment type="function">
    <text evidence="1 14">Catalyzes the methylthiolation of N6-(dimethylallyl)adenosine (i(6)A), leading to the formation of 2-methylthio-N6-(dimethylallyl)adenosine (ms(2)i(6)A) at position 37 in tRNAs that read codons beginning with uridine.</text>
</comment>
<dbReference type="Gene3D" id="3.80.30.20">
    <property type="entry name" value="tm_1862 like domain"/>
    <property type="match status" value="1"/>
</dbReference>
<keyword evidence="6 14" id="KW-0819">tRNA processing</keyword>
<evidence type="ECO:0000256" key="6">
    <source>
        <dbReference type="ARBA" id="ARBA00022694"/>
    </source>
</evidence>
<protein>
    <recommendedName>
        <fullName evidence="10 14">tRNA-2-methylthio-N(6)-dimethylallyladenosine synthase</fullName>
        <ecNumber evidence="10 14">2.8.4.3</ecNumber>
    </recommendedName>
    <alternativeName>
        <fullName evidence="14">(Dimethylallyl)adenosine tRNA methylthiotransferase MiaB</fullName>
    </alternativeName>
    <alternativeName>
        <fullName evidence="14">tRNA-i(6)A37 methylthiotransferase</fullName>
    </alternativeName>
</protein>
<dbReference type="SFLD" id="SFLDG01061">
    <property type="entry name" value="methylthiotransferase"/>
    <property type="match status" value="1"/>
</dbReference>
<dbReference type="InterPro" id="IPR007197">
    <property type="entry name" value="rSAM"/>
</dbReference>
<sequence length="482" mass="54160">MSKKLHIKTWGCQMNEYDSQKMAELLDATNGYQLTEDATDADVILLNTCSIREKAQEKVFHQLGRWKLLKDDKPDLIIGVGGCVASQEGDSIRQRAPFVDVIFGPQTLHRLPEMIKQVQGDKGSSVIDISFPEIEKFDRLPEPKADGPSAFVSIMEGCSKYCTFCVVPYTRGEEVSRPVDDVLLEIAQLAEQNVREVNLLGQNVNAYRGDTHDGEICYFSDLIRLIAAIDGIDRIRYTTSHPVEFTPDIIEVYADVPELVDHLHLPVQSGSDRILNLMKRGHTAIEYKSTIRKLRKIRPNLSMSSDFIIGFPGESKEDFEATMKLISDIGFDMSFSFIYSARPGTPAADLPDDVTEQEKKERLYLLQNRITQMAQQISRQMFDTEQRILVEGPSKKNPMELRGRTENNRVVNFVGPHTVIGQFVDVRITEALPNSLRGDLIRTESEMNLRREVAPSAILTKAAAAEPKPDTVNEIGVATFVP</sequence>
<dbReference type="InterPro" id="IPR038135">
    <property type="entry name" value="Methylthiotransferase_N_sf"/>
</dbReference>
<evidence type="ECO:0000313" key="18">
    <source>
        <dbReference type="EMBL" id="KDC51705.1"/>
    </source>
</evidence>
<evidence type="ECO:0000256" key="3">
    <source>
        <dbReference type="ARBA" id="ARBA00022490"/>
    </source>
</evidence>
<dbReference type="AlphaFoldDB" id="A0ABD3YAC7"/>
<keyword evidence="4 14" id="KW-0808">Transferase</keyword>
<dbReference type="PROSITE" id="PS51449">
    <property type="entry name" value="MTTASE_N"/>
    <property type="match status" value="1"/>
</dbReference>
<dbReference type="PROSITE" id="PS51918">
    <property type="entry name" value="RADICAL_SAM"/>
    <property type="match status" value="1"/>
</dbReference>
<name>A0ABD3YAC7_9GAMM</name>
<dbReference type="SFLD" id="SFLDG01082">
    <property type="entry name" value="B12-binding_domain_containing"/>
    <property type="match status" value="1"/>
</dbReference>
<keyword evidence="9 14" id="KW-0411">Iron-sulfur</keyword>
<evidence type="ECO:0000256" key="13">
    <source>
        <dbReference type="ARBA" id="ARBA00052587"/>
    </source>
</evidence>
<keyword evidence="7 14" id="KW-0479">Metal-binding</keyword>
<dbReference type="InterPro" id="IPR006463">
    <property type="entry name" value="MiaB_methiolase"/>
</dbReference>
<feature type="binding site" evidence="14">
    <location>
        <position position="158"/>
    </location>
    <ligand>
        <name>[4Fe-4S] cluster</name>
        <dbReference type="ChEBI" id="CHEBI:49883"/>
        <label>2</label>
        <note>4Fe-4S-S-AdoMet</note>
    </ligand>
</feature>
<dbReference type="EC" id="2.8.4.3" evidence="10 14"/>
<comment type="catalytic activity">
    <reaction evidence="13">
        <text>N(6)-dimethylallyladenosine(37) in tRNA + (sulfur carrier)-SH + AH2 + 2 S-adenosyl-L-methionine = 2-methylsulfanyl-N(6)-dimethylallyladenosine(37) in tRNA + (sulfur carrier)-H + 5'-deoxyadenosine + L-methionine + A + S-adenosyl-L-homocysteine + 2 H(+)</text>
        <dbReference type="Rhea" id="RHEA:37067"/>
        <dbReference type="Rhea" id="RHEA-COMP:10375"/>
        <dbReference type="Rhea" id="RHEA-COMP:10376"/>
        <dbReference type="Rhea" id="RHEA-COMP:14737"/>
        <dbReference type="Rhea" id="RHEA-COMP:14739"/>
        <dbReference type="ChEBI" id="CHEBI:13193"/>
        <dbReference type="ChEBI" id="CHEBI:15378"/>
        <dbReference type="ChEBI" id="CHEBI:17319"/>
        <dbReference type="ChEBI" id="CHEBI:17499"/>
        <dbReference type="ChEBI" id="CHEBI:29917"/>
        <dbReference type="ChEBI" id="CHEBI:57844"/>
        <dbReference type="ChEBI" id="CHEBI:57856"/>
        <dbReference type="ChEBI" id="CHEBI:59789"/>
        <dbReference type="ChEBI" id="CHEBI:64428"/>
        <dbReference type="ChEBI" id="CHEBI:74415"/>
        <dbReference type="ChEBI" id="CHEBI:74417"/>
        <dbReference type="EC" id="2.8.4.3"/>
    </reaction>
    <physiologicalReaction direction="left-to-right" evidence="13">
        <dbReference type="Rhea" id="RHEA:37068"/>
    </physiologicalReaction>
</comment>
<keyword evidence="8 14" id="KW-0408">Iron</keyword>
<organism evidence="18 19">
    <name type="scientific">Pseudoalteromonas fuliginea</name>
    <dbReference type="NCBI Taxonomy" id="1872678"/>
    <lineage>
        <taxon>Bacteria</taxon>
        <taxon>Pseudomonadati</taxon>
        <taxon>Pseudomonadota</taxon>
        <taxon>Gammaproteobacteria</taxon>
        <taxon>Alteromonadales</taxon>
        <taxon>Pseudoalteromonadaceae</taxon>
        <taxon>Pseudoalteromonas</taxon>
    </lineage>
</organism>
<dbReference type="PROSITE" id="PS01278">
    <property type="entry name" value="MTTASE_RADICAL"/>
    <property type="match status" value="1"/>
</dbReference>
<comment type="similarity">
    <text evidence="14">Belongs to the methylthiotransferase family. MiaB subfamily.</text>
</comment>
<evidence type="ECO:0000259" key="15">
    <source>
        <dbReference type="PROSITE" id="PS50926"/>
    </source>
</evidence>
<evidence type="ECO:0000259" key="16">
    <source>
        <dbReference type="PROSITE" id="PS51449"/>
    </source>
</evidence>
<dbReference type="Pfam" id="PF04055">
    <property type="entry name" value="Radical_SAM"/>
    <property type="match status" value="1"/>
</dbReference>
<dbReference type="InterPro" id="IPR002792">
    <property type="entry name" value="TRAM_dom"/>
</dbReference>
<feature type="binding site" evidence="14">
    <location>
        <position position="162"/>
    </location>
    <ligand>
        <name>[4Fe-4S] cluster</name>
        <dbReference type="ChEBI" id="CHEBI:49883"/>
        <label>2</label>
        <note>4Fe-4S-S-AdoMet</note>
    </ligand>
</feature>
<feature type="binding site" evidence="14">
    <location>
        <position position="49"/>
    </location>
    <ligand>
        <name>[4Fe-4S] cluster</name>
        <dbReference type="ChEBI" id="CHEBI:49883"/>
        <label>1</label>
    </ligand>
</feature>
<dbReference type="InterPro" id="IPR005839">
    <property type="entry name" value="Methylthiotransferase"/>
</dbReference>
<dbReference type="EMBL" id="JJNZ01000022">
    <property type="protein sequence ID" value="KDC51705.1"/>
    <property type="molecule type" value="Genomic_DNA"/>
</dbReference>
<dbReference type="Proteomes" id="UP000027154">
    <property type="component" value="Unassembled WGS sequence"/>
</dbReference>
<dbReference type="Pfam" id="PF01938">
    <property type="entry name" value="TRAM"/>
    <property type="match status" value="1"/>
</dbReference>
<dbReference type="SFLD" id="SFLDF00273">
    <property type="entry name" value="(dimethylallyl)adenosine_tRNA"/>
    <property type="match status" value="1"/>
</dbReference>
<dbReference type="FunFam" id="3.40.50.12160:FF:000001">
    <property type="entry name" value="tRNA-2-methylthio-N(6)-dimethylallyladenosine synthase"/>
    <property type="match status" value="1"/>
</dbReference>
<dbReference type="HAMAP" id="MF_01864">
    <property type="entry name" value="tRNA_metthiotr_MiaB"/>
    <property type="match status" value="1"/>
</dbReference>
<dbReference type="FunFam" id="3.80.30.20:FF:000001">
    <property type="entry name" value="tRNA-2-methylthio-N(6)-dimethylallyladenosine synthase 2"/>
    <property type="match status" value="1"/>
</dbReference>
<comment type="subcellular location">
    <subcellularLocation>
        <location evidence="14">Cytoplasm</location>
    </subcellularLocation>
</comment>
<evidence type="ECO:0000256" key="8">
    <source>
        <dbReference type="ARBA" id="ARBA00023004"/>
    </source>
</evidence>
<evidence type="ECO:0000256" key="7">
    <source>
        <dbReference type="ARBA" id="ARBA00022723"/>
    </source>
</evidence>
<dbReference type="InterPro" id="IPR006638">
    <property type="entry name" value="Elp3/MiaA/NifB-like_rSAM"/>
</dbReference>
<comment type="catalytic activity">
    <reaction evidence="11">
        <text>N(6)-dimethylallyladenosine(37) in tRNA + (sulfur carrier)-SH + AH2 + S-adenosyl-L-methionine = 2-thio-N(6)-dimethylallyladenosine(37) in tRNA + (sulfur carrier)-H + 5'-deoxyadenosine + L-methionine + A + H(+)</text>
        <dbReference type="Rhea" id="RHEA:36339"/>
        <dbReference type="Rhea" id="RHEA-COMP:10375"/>
        <dbReference type="Rhea" id="RHEA-COMP:10377"/>
        <dbReference type="Rhea" id="RHEA-COMP:14737"/>
        <dbReference type="Rhea" id="RHEA-COMP:14739"/>
        <dbReference type="ChEBI" id="CHEBI:13193"/>
        <dbReference type="ChEBI" id="CHEBI:15378"/>
        <dbReference type="ChEBI" id="CHEBI:17319"/>
        <dbReference type="ChEBI" id="CHEBI:17499"/>
        <dbReference type="ChEBI" id="CHEBI:29917"/>
        <dbReference type="ChEBI" id="CHEBI:57844"/>
        <dbReference type="ChEBI" id="CHEBI:59789"/>
        <dbReference type="ChEBI" id="CHEBI:64428"/>
        <dbReference type="ChEBI" id="CHEBI:74415"/>
        <dbReference type="ChEBI" id="CHEBI:74416"/>
    </reaction>
    <physiologicalReaction direction="left-to-right" evidence="11">
        <dbReference type="Rhea" id="RHEA:36340"/>
    </physiologicalReaction>
</comment>
<dbReference type="GO" id="GO:0051539">
    <property type="term" value="F:4 iron, 4 sulfur cluster binding"/>
    <property type="evidence" value="ECO:0007669"/>
    <property type="project" value="UniProtKB-UniRule"/>
</dbReference>
<dbReference type="InterPro" id="IPR058240">
    <property type="entry name" value="rSAM_sf"/>
</dbReference>
<dbReference type="PANTHER" id="PTHR43020:SF2">
    <property type="entry name" value="MITOCHONDRIAL TRNA METHYLTHIOTRANSFERASE CDK5RAP1"/>
    <property type="match status" value="1"/>
</dbReference>
<accession>A0ABD3YAC7</accession>
<evidence type="ECO:0000256" key="9">
    <source>
        <dbReference type="ARBA" id="ARBA00023014"/>
    </source>
</evidence>
<feature type="binding site" evidence="14">
    <location>
        <position position="12"/>
    </location>
    <ligand>
        <name>[4Fe-4S] cluster</name>
        <dbReference type="ChEBI" id="CHEBI:49883"/>
        <label>1</label>
    </ligand>
</feature>
<evidence type="ECO:0000256" key="4">
    <source>
        <dbReference type="ARBA" id="ARBA00022679"/>
    </source>
</evidence>
<comment type="cofactor">
    <cofactor evidence="14">
        <name>[4Fe-4S] cluster</name>
        <dbReference type="ChEBI" id="CHEBI:49883"/>
    </cofactor>
    <text evidence="14">Binds 2 [4Fe-4S] clusters. One cluster is coordinated with 3 cysteines and an exchangeable S-adenosyl-L-methionine.</text>
</comment>
<dbReference type="PROSITE" id="PS50926">
    <property type="entry name" value="TRAM"/>
    <property type="match status" value="1"/>
</dbReference>
<keyword evidence="2 14" id="KW-0004">4Fe-4S</keyword>
<gene>
    <name evidence="14" type="primary">miaB</name>
    <name evidence="18" type="ORF">DC53_07805</name>
</gene>
<dbReference type="RefSeq" id="WP_033029087.1">
    <property type="nucleotide sequence ID" value="NZ_JJNZ01000022.1"/>
</dbReference>
<comment type="catalytic activity">
    <reaction evidence="12">
        <text>2-thio-N(6)-dimethylallyladenosine(37) in tRNA + S-adenosyl-L-methionine = 2-methylsulfanyl-N(6)-dimethylallyladenosine(37) in tRNA + S-adenosyl-L-homocysteine + H(+)</text>
        <dbReference type="Rhea" id="RHEA:37063"/>
        <dbReference type="Rhea" id="RHEA-COMP:10376"/>
        <dbReference type="Rhea" id="RHEA-COMP:10377"/>
        <dbReference type="ChEBI" id="CHEBI:15378"/>
        <dbReference type="ChEBI" id="CHEBI:57856"/>
        <dbReference type="ChEBI" id="CHEBI:59789"/>
        <dbReference type="ChEBI" id="CHEBI:74416"/>
        <dbReference type="ChEBI" id="CHEBI:74417"/>
    </reaction>
    <physiologicalReaction direction="left-to-right" evidence="12">
        <dbReference type="Rhea" id="RHEA:37064"/>
    </physiologicalReaction>
</comment>
<feature type="binding site" evidence="14">
    <location>
        <position position="165"/>
    </location>
    <ligand>
        <name>[4Fe-4S] cluster</name>
        <dbReference type="ChEBI" id="CHEBI:49883"/>
        <label>2</label>
        <note>4Fe-4S-S-AdoMet</note>
    </ligand>
</feature>
<evidence type="ECO:0000256" key="2">
    <source>
        <dbReference type="ARBA" id="ARBA00022485"/>
    </source>
</evidence>
<dbReference type="Pfam" id="PF00919">
    <property type="entry name" value="UPF0004"/>
    <property type="match status" value="1"/>
</dbReference>
<dbReference type="GO" id="GO:0046872">
    <property type="term" value="F:metal ion binding"/>
    <property type="evidence" value="ECO:0007669"/>
    <property type="project" value="UniProtKB-KW"/>
</dbReference>
<keyword evidence="5 14" id="KW-0949">S-adenosyl-L-methionine</keyword>
<dbReference type="CDD" id="cd01335">
    <property type="entry name" value="Radical_SAM"/>
    <property type="match status" value="1"/>
</dbReference>
<dbReference type="InterPro" id="IPR020612">
    <property type="entry name" value="Methylthiotransferase_CS"/>
</dbReference>
<dbReference type="SFLD" id="SFLDS00029">
    <property type="entry name" value="Radical_SAM"/>
    <property type="match status" value="1"/>
</dbReference>
<evidence type="ECO:0000256" key="10">
    <source>
        <dbReference type="ARBA" id="ARBA00033765"/>
    </source>
</evidence>
<dbReference type="InterPro" id="IPR013848">
    <property type="entry name" value="Methylthiotransferase_N"/>
</dbReference>
<evidence type="ECO:0000256" key="1">
    <source>
        <dbReference type="ARBA" id="ARBA00003234"/>
    </source>
</evidence>
<evidence type="ECO:0000259" key="17">
    <source>
        <dbReference type="PROSITE" id="PS51918"/>
    </source>
</evidence>
<comment type="subunit">
    <text evidence="14">Monomer.</text>
</comment>
<dbReference type="GO" id="GO:0005737">
    <property type="term" value="C:cytoplasm"/>
    <property type="evidence" value="ECO:0007669"/>
    <property type="project" value="UniProtKB-SubCell"/>
</dbReference>
<feature type="domain" description="MTTase N-terminal" evidence="16">
    <location>
        <begin position="3"/>
        <end position="120"/>
    </location>
</feature>
<dbReference type="Gene3D" id="3.40.50.12160">
    <property type="entry name" value="Methylthiotransferase, N-terminal domain"/>
    <property type="match status" value="1"/>
</dbReference>
<feature type="domain" description="Radical SAM core" evidence="17">
    <location>
        <begin position="144"/>
        <end position="376"/>
    </location>
</feature>
<dbReference type="PANTHER" id="PTHR43020">
    <property type="entry name" value="CDK5 REGULATORY SUBUNIT-ASSOCIATED PROTEIN 1"/>
    <property type="match status" value="1"/>
</dbReference>
<feature type="binding site" evidence="14">
    <location>
        <position position="83"/>
    </location>
    <ligand>
        <name>[4Fe-4S] cluster</name>
        <dbReference type="ChEBI" id="CHEBI:49883"/>
        <label>1</label>
    </ligand>
</feature>
<proteinExistence type="inferred from homology"/>
<dbReference type="SMART" id="SM00729">
    <property type="entry name" value="Elp3"/>
    <property type="match status" value="1"/>
</dbReference>
<feature type="domain" description="TRAM" evidence="15">
    <location>
        <begin position="379"/>
        <end position="442"/>
    </location>
</feature>
<dbReference type="GO" id="GO:0035597">
    <property type="term" value="F:tRNA-2-methylthio-N(6)-dimethylallyladenosine(37) synthase activity"/>
    <property type="evidence" value="ECO:0007669"/>
    <property type="project" value="UniProtKB-EC"/>
</dbReference>
<evidence type="ECO:0000256" key="14">
    <source>
        <dbReference type="HAMAP-Rule" id="MF_01864"/>
    </source>
</evidence>
<dbReference type="SUPFAM" id="SSF102114">
    <property type="entry name" value="Radical SAM enzymes"/>
    <property type="match status" value="1"/>
</dbReference>
<evidence type="ECO:0000256" key="12">
    <source>
        <dbReference type="ARBA" id="ARBA00052380"/>
    </source>
</evidence>
<comment type="caution">
    <text evidence="18">The sequence shown here is derived from an EMBL/GenBank/DDBJ whole genome shotgun (WGS) entry which is preliminary data.</text>
</comment>
<evidence type="ECO:0000313" key="19">
    <source>
        <dbReference type="Proteomes" id="UP000027154"/>
    </source>
</evidence>
<dbReference type="NCBIfam" id="TIGR01574">
    <property type="entry name" value="miaB-methiolase"/>
    <property type="match status" value="1"/>
</dbReference>
<dbReference type="NCBIfam" id="TIGR00089">
    <property type="entry name" value="MiaB/RimO family radical SAM methylthiotransferase"/>
    <property type="match status" value="1"/>
</dbReference>